<comment type="caution">
    <text evidence="1">The sequence shown here is derived from an EMBL/GenBank/DDBJ whole genome shotgun (WGS) entry which is preliminary data.</text>
</comment>
<accession>A0A3A4NHJ2</accession>
<dbReference type="Proteomes" id="UP000265882">
    <property type="component" value="Unassembled WGS sequence"/>
</dbReference>
<dbReference type="AlphaFoldDB" id="A0A3A4NHJ2"/>
<gene>
    <name evidence="1" type="ORF">C4520_21300</name>
</gene>
<reference evidence="1 2" key="1">
    <citation type="journal article" date="2017" name="ISME J.">
        <title>Energy and carbon metabolisms in a deep terrestrial subsurface fluid microbial community.</title>
        <authorList>
            <person name="Momper L."/>
            <person name="Jungbluth S.P."/>
            <person name="Lee M.D."/>
            <person name="Amend J.P."/>
        </authorList>
    </citation>
    <scope>NUCLEOTIDE SEQUENCE [LARGE SCALE GENOMIC DNA]</scope>
    <source>
        <strain evidence="1">SURF_5</strain>
    </source>
</reference>
<proteinExistence type="predicted"/>
<evidence type="ECO:0000313" key="2">
    <source>
        <dbReference type="Proteomes" id="UP000265882"/>
    </source>
</evidence>
<protein>
    <submittedName>
        <fullName evidence="1">Uncharacterized protein</fullName>
    </submittedName>
</protein>
<dbReference type="EMBL" id="QZKU01000143">
    <property type="protein sequence ID" value="RJP14544.1"/>
    <property type="molecule type" value="Genomic_DNA"/>
</dbReference>
<evidence type="ECO:0000313" key="1">
    <source>
        <dbReference type="EMBL" id="RJP14544.1"/>
    </source>
</evidence>
<organism evidence="1 2">
    <name type="scientific">Abyssobacteria bacterium (strain SURF_5)</name>
    <dbReference type="NCBI Taxonomy" id="2093360"/>
    <lineage>
        <taxon>Bacteria</taxon>
        <taxon>Pseudomonadati</taxon>
        <taxon>Candidatus Hydrogenedentota</taxon>
        <taxon>Candidatus Abyssobacteria</taxon>
    </lineage>
</organism>
<sequence length="65" mass="7522">MCAECDELTPDFMRRQLNLMADVEMGPEIDANFYLFAGLISMMKMLQPEGYQQSIPAFIFHTIKE</sequence>
<name>A0A3A4NHJ2_ABYX5</name>